<reference evidence="1" key="1">
    <citation type="submission" date="2021-01" db="EMBL/GenBank/DDBJ databases">
        <title>Whole genome shotgun sequence of Dactylosporangium siamense NBRC 106093.</title>
        <authorList>
            <person name="Komaki H."/>
            <person name="Tamura T."/>
        </authorList>
    </citation>
    <scope>NUCLEOTIDE SEQUENCE</scope>
    <source>
        <strain evidence="1">NBRC 106093</strain>
    </source>
</reference>
<dbReference type="Proteomes" id="UP000660611">
    <property type="component" value="Unassembled WGS sequence"/>
</dbReference>
<dbReference type="AlphaFoldDB" id="A0A919PR41"/>
<dbReference type="Pfam" id="PF20199">
    <property type="entry name" value="RepSA"/>
    <property type="match status" value="1"/>
</dbReference>
<keyword evidence="2" id="KW-1185">Reference proteome</keyword>
<sequence length="94" mass="10552">MNVPVLVSERTIRKCVRRLARWRDIDPRTVRLAMGKAAEMQRRGVIHFHAIIRLDGVDPDNPDDPGATVPPPAGIDAHDLVAAVELDSLLRERR</sequence>
<dbReference type="InterPro" id="IPR046828">
    <property type="entry name" value="RepSA"/>
</dbReference>
<evidence type="ECO:0008006" key="3">
    <source>
        <dbReference type="Google" id="ProtNLM"/>
    </source>
</evidence>
<protein>
    <recommendedName>
        <fullName evidence="3">Replication initiation protein</fullName>
    </recommendedName>
</protein>
<evidence type="ECO:0000313" key="1">
    <source>
        <dbReference type="EMBL" id="GIG46955.1"/>
    </source>
</evidence>
<evidence type="ECO:0000313" key="2">
    <source>
        <dbReference type="Proteomes" id="UP000660611"/>
    </source>
</evidence>
<organism evidence="1 2">
    <name type="scientific">Dactylosporangium siamense</name>
    <dbReference type="NCBI Taxonomy" id="685454"/>
    <lineage>
        <taxon>Bacteria</taxon>
        <taxon>Bacillati</taxon>
        <taxon>Actinomycetota</taxon>
        <taxon>Actinomycetes</taxon>
        <taxon>Micromonosporales</taxon>
        <taxon>Micromonosporaceae</taxon>
        <taxon>Dactylosporangium</taxon>
    </lineage>
</organism>
<proteinExistence type="predicted"/>
<gene>
    <name evidence="1" type="ORF">Dsi01nite_049960</name>
</gene>
<comment type="caution">
    <text evidence="1">The sequence shown here is derived from an EMBL/GenBank/DDBJ whole genome shotgun (WGS) entry which is preliminary data.</text>
</comment>
<dbReference type="EMBL" id="BONQ01000078">
    <property type="protein sequence ID" value="GIG46955.1"/>
    <property type="molecule type" value="Genomic_DNA"/>
</dbReference>
<accession>A0A919PR41</accession>
<name>A0A919PR41_9ACTN</name>